<feature type="region of interest" description="Disordered" evidence="1">
    <location>
        <begin position="24"/>
        <end position="78"/>
    </location>
</feature>
<feature type="transmembrane region" description="Helical" evidence="2">
    <location>
        <begin position="190"/>
        <end position="217"/>
    </location>
</feature>
<dbReference type="Proteomes" id="UP000266841">
    <property type="component" value="Unassembled WGS sequence"/>
</dbReference>
<keyword evidence="2" id="KW-1133">Transmembrane helix</keyword>
<reference evidence="3 4" key="1">
    <citation type="journal article" date="2012" name="Genome Biol.">
        <title>Genome and low-iron response of an oceanic diatom adapted to chronic iron limitation.</title>
        <authorList>
            <person name="Lommer M."/>
            <person name="Specht M."/>
            <person name="Roy A.S."/>
            <person name="Kraemer L."/>
            <person name="Andreson R."/>
            <person name="Gutowska M.A."/>
            <person name="Wolf J."/>
            <person name="Bergner S.V."/>
            <person name="Schilhabel M.B."/>
            <person name="Klostermeier U.C."/>
            <person name="Beiko R.G."/>
            <person name="Rosenstiel P."/>
            <person name="Hippler M."/>
            <person name="Laroche J."/>
        </authorList>
    </citation>
    <scope>NUCLEOTIDE SEQUENCE [LARGE SCALE GENOMIC DNA]</scope>
    <source>
        <strain evidence="3 4">CCMP1005</strain>
    </source>
</reference>
<feature type="region of interest" description="Disordered" evidence="1">
    <location>
        <begin position="292"/>
        <end position="323"/>
    </location>
</feature>
<gene>
    <name evidence="3" type="ORF">THAOC_18771</name>
</gene>
<feature type="compositionally biased region" description="Basic and acidic residues" evidence="1">
    <location>
        <begin position="51"/>
        <end position="67"/>
    </location>
</feature>
<accession>K0SR66</accession>
<evidence type="ECO:0000256" key="2">
    <source>
        <dbReference type="SAM" id="Phobius"/>
    </source>
</evidence>
<feature type="transmembrane region" description="Helical" evidence="2">
    <location>
        <begin position="119"/>
        <end position="138"/>
    </location>
</feature>
<dbReference type="AlphaFoldDB" id="K0SR66"/>
<keyword evidence="2" id="KW-0472">Membrane</keyword>
<keyword evidence="4" id="KW-1185">Reference proteome</keyword>
<sequence length="323" mass="35426">VKAAGYRRHRVDCRAVAIEENRGLPSKHSRIRFPESNMPQASWTSVADESTDVKHTNPFESPQHSDGDGSGFLHPESTLESNRELQSSSWAKERSAQQLELEDVDGISQEGICHRINLFIIKSLHVIDLCAGIGFIVYGSLMRTRFATPAMAAVTFCLILGSFHLASSLLGIISYFFASCKRFGLSISAFAGPYFALVYLTIVISLAANSSGFLQYLEDHKTEMFLKDSTVENAERLMPLTYSFLAVFIFVEASRFRTLFKLKEHLIRRDSNALAPRAAGFANESLSKALIEDPGDSGTVTSSRAGGSAAVSETPSWWDGAGP</sequence>
<feature type="compositionally biased region" description="Polar residues" evidence="1">
    <location>
        <begin position="298"/>
        <end position="315"/>
    </location>
</feature>
<evidence type="ECO:0000256" key="1">
    <source>
        <dbReference type="SAM" id="MobiDB-lite"/>
    </source>
</evidence>
<evidence type="ECO:0008006" key="5">
    <source>
        <dbReference type="Google" id="ProtNLM"/>
    </source>
</evidence>
<protein>
    <recommendedName>
        <fullName evidence="5">Transmembrane protein</fullName>
    </recommendedName>
</protein>
<feature type="transmembrane region" description="Helical" evidence="2">
    <location>
        <begin position="237"/>
        <end position="256"/>
    </location>
</feature>
<dbReference type="EMBL" id="AGNL01020663">
    <property type="protein sequence ID" value="EJK60817.1"/>
    <property type="molecule type" value="Genomic_DNA"/>
</dbReference>
<proteinExistence type="predicted"/>
<organism evidence="3 4">
    <name type="scientific">Thalassiosira oceanica</name>
    <name type="common">Marine diatom</name>
    <dbReference type="NCBI Taxonomy" id="159749"/>
    <lineage>
        <taxon>Eukaryota</taxon>
        <taxon>Sar</taxon>
        <taxon>Stramenopiles</taxon>
        <taxon>Ochrophyta</taxon>
        <taxon>Bacillariophyta</taxon>
        <taxon>Coscinodiscophyceae</taxon>
        <taxon>Thalassiosirophycidae</taxon>
        <taxon>Thalassiosirales</taxon>
        <taxon>Thalassiosiraceae</taxon>
        <taxon>Thalassiosira</taxon>
    </lineage>
</organism>
<evidence type="ECO:0000313" key="4">
    <source>
        <dbReference type="Proteomes" id="UP000266841"/>
    </source>
</evidence>
<feature type="compositionally biased region" description="Polar residues" evidence="1">
    <location>
        <begin position="37"/>
        <end position="48"/>
    </location>
</feature>
<name>K0SR66_THAOC</name>
<keyword evidence="2" id="KW-0812">Transmembrane</keyword>
<feature type="transmembrane region" description="Helical" evidence="2">
    <location>
        <begin position="150"/>
        <end position="178"/>
    </location>
</feature>
<evidence type="ECO:0000313" key="3">
    <source>
        <dbReference type="EMBL" id="EJK60817.1"/>
    </source>
</evidence>
<feature type="non-terminal residue" evidence="3">
    <location>
        <position position="1"/>
    </location>
</feature>
<comment type="caution">
    <text evidence="3">The sequence shown here is derived from an EMBL/GenBank/DDBJ whole genome shotgun (WGS) entry which is preliminary data.</text>
</comment>